<dbReference type="AlphaFoldDB" id="A0A7J7IS81"/>
<keyword evidence="3" id="KW-0677">Repeat</keyword>
<accession>A0A7J7IS81</accession>
<dbReference type="PROSITE" id="PS01187">
    <property type="entry name" value="EGF_CA"/>
    <property type="match status" value="4"/>
</dbReference>
<evidence type="ECO:0000313" key="7">
    <source>
        <dbReference type="EMBL" id="KAF6016427.1"/>
    </source>
</evidence>
<feature type="domain" description="EGF-like" evidence="6">
    <location>
        <begin position="298"/>
        <end position="339"/>
    </location>
</feature>
<reference evidence="7" key="1">
    <citation type="submission" date="2020-06" db="EMBL/GenBank/DDBJ databases">
        <title>Draft genome of Bugula neritina, a colonial animal packing powerful symbionts and potential medicines.</title>
        <authorList>
            <person name="Rayko M."/>
        </authorList>
    </citation>
    <scope>NUCLEOTIDE SEQUENCE [LARGE SCALE GENOMIC DNA]</scope>
    <source>
        <strain evidence="7">Kwan_BN1</strain>
    </source>
</reference>
<evidence type="ECO:0000259" key="6">
    <source>
        <dbReference type="PROSITE" id="PS50026"/>
    </source>
</evidence>
<evidence type="ECO:0000256" key="2">
    <source>
        <dbReference type="ARBA" id="ARBA00022729"/>
    </source>
</evidence>
<dbReference type="PROSITE" id="PS00010">
    <property type="entry name" value="ASX_HYDROXYL"/>
    <property type="match status" value="4"/>
</dbReference>
<dbReference type="InterPro" id="IPR024731">
    <property type="entry name" value="NELL2-like_EGF"/>
</dbReference>
<dbReference type="EMBL" id="VXIV02003544">
    <property type="protein sequence ID" value="KAF6016427.1"/>
    <property type="molecule type" value="Genomic_DNA"/>
</dbReference>
<keyword evidence="8" id="KW-1185">Reference proteome</keyword>
<dbReference type="SUPFAM" id="SSF57196">
    <property type="entry name" value="EGF/Laminin"/>
    <property type="match status" value="2"/>
</dbReference>
<keyword evidence="2" id="KW-0732">Signal</keyword>
<comment type="caution">
    <text evidence="7">The sequence shown here is derived from an EMBL/GenBank/DDBJ whole genome shotgun (WGS) entry which is preliminary data.</text>
</comment>
<dbReference type="InterPro" id="IPR050751">
    <property type="entry name" value="ECM_structural_protein"/>
</dbReference>
<dbReference type="InterPro" id="IPR000152">
    <property type="entry name" value="EGF-type_Asp/Asn_hydroxyl_site"/>
</dbReference>
<dbReference type="InterPro" id="IPR009030">
    <property type="entry name" value="Growth_fac_rcpt_cys_sf"/>
</dbReference>
<feature type="domain" description="EGF-like" evidence="6">
    <location>
        <begin position="171"/>
        <end position="211"/>
    </location>
</feature>
<dbReference type="InterPro" id="IPR018097">
    <property type="entry name" value="EGF_Ca-bd_CS"/>
</dbReference>
<name>A0A7J7IS81_BUGNE</name>
<keyword evidence="1 5" id="KW-0245">EGF-like domain</keyword>
<dbReference type="InterPro" id="IPR000742">
    <property type="entry name" value="EGF"/>
</dbReference>
<evidence type="ECO:0000313" key="8">
    <source>
        <dbReference type="Proteomes" id="UP000593567"/>
    </source>
</evidence>
<keyword evidence="4" id="KW-1015">Disulfide bond</keyword>
<dbReference type="SMART" id="SM00181">
    <property type="entry name" value="EGF"/>
    <property type="match status" value="8"/>
</dbReference>
<evidence type="ECO:0000256" key="4">
    <source>
        <dbReference type="ARBA" id="ARBA00023157"/>
    </source>
</evidence>
<evidence type="ECO:0000256" key="5">
    <source>
        <dbReference type="PROSITE-ProRule" id="PRU00076"/>
    </source>
</evidence>
<dbReference type="PANTHER" id="PTHR24034:SF204">
    <property type="entry name" value="ADHESION G PROTEIN-COUPLED RECEPTOR E1"/>
    <property type="match status" value="1"/>
</dbReference>
<dbReference type="InterPro" id="IPR001881">
    <property type="entry name" value="EGF-like_Ca-bd_dom"/>
</dbReference>
<sequence length="539" mass="58104">MQTQTEDFSAYKSVVVTFILTGDCGDTTDPGYTSYQQIASASSGEIFSVVEGDVEKVLDAVIETVIPKYDPAAVATGRAPDGSLTSLNGSSLEYREVNMMALTFETGNDAIKTPLRIDSHTSDFTVSVVGEKVNVELFDPAGSSTLDFDVRFAVEDVITDFDSLLPRPVSDVNECDKLIDNCDDNAFCTDTFGSFYCDCKPGFLGNGVVCTNINECKAERDPCKGTGNCTDTEGSFSCTCGDGFMASSETAPLCKDINECASANGNCEQECVNTAGSFYCQCASGYVNTTGVGMGCTDINECSNHTLNECHPDGYCENEVPGYFCGCNPGYTGSGFNCTDINECEGNFTCPLNSLCRNLPGKYDCPDCMKGYRWDLNKTSCYDIDECVEGIDTCPPNSVCNNTVGSFECPRCMDGYDWTDSNQTACADVDECAKGTHTCPENSVCNNTIGSFECPVCKDGFNWTDSNQTACADVNECAIGTHTCPENSVCNNTIGSFECPRCMDGYDWTDSNQTACEGDYNQNTVLINSDFVLLSLLYF</sequence>
<evidence type="ECO:0000256" key="3">
    <source>
        <dbReference type="ARBA" id="ARBA00022737"/>
    </source>
</evidence>
<evidence type="ECO:0000256" key="1">
    <source>
        <dbReference type="ARBA" id="ARBA00022536"/>
    </source>
</evidence>
<dbReference type="CDD" id="cd00054">
    <property type="entry name" value="EGF_CA"/>
    <property type="match status" value="5"/>
</dbReference>
<feature type="domain" description="EGF-like" evidence="6">
    <location>
        <begin position="212"/>
        <end position="255"/>
    </location>
</feature>
<dbReference type="Gene3D" id="2.10.25.10">
    <property type="entry name" value="Laminin"/>
    <property type="match status" value="8"/>
</dbReference>
<dbReference type="OrthoDB" id="4405280at2759"/>
<dbReference type="PROSITE" id="PS50026">
    <property type="entry name" value="EGF_3"/>
    <property type="match status" value="3"/>
</dbReference>
<dbReference type="Pfam" id="PF07645">
    <property type="entry name" value="EGF_CA"/>
    <property type="match status" value="7"/>
</dbReference>
<protein>
    <recommendedName>
        <fullName evidence="6">EGF-like domain-containing protein</fullName>
    </recommendedName>
</protein>
<dbReference type="Pfam" id="PF12947">
    <property type="entry name" value="EGF_3"/>
    <property type="match status" value="1"/>
</dbReference>
<gene>
    <name evidence="7" type="ORF">EB796_025268</name>
</gene>
<dbReference type="SMART" id="SM00179">
    <property type="entry name" value="EGF_CA"/>
    <property type="match status" value="8"/>
</dbReference>
<dbReference type="GO" id="GO:0005509">
    <property type="term" value="F:calcium ion binding"/>
    <property type="evidence" value="ECO:0007669"/>
    <property type="project" value="InterPro"/>
</dbReference>
<dbReference type="PROSITE" id="PS01186">
    <property type="entry name" value="EGF_2"/>
    <property type="match status" value="2"/>
</dbReference>
<dbReference type="FunFam" id="2.10.25.10:FF:000038">
    <property type="entry name" value="Fibrillin 2"/>
    <property type="match status" value="3"/>
</dbReference>
<comment type="caution">
    <text evidence="5">Lacks conserved residue(s) required for the propagation of feature annotation.</text>
</comment>
<proteinExistence type="predicted"/>
<dbReference type="Proteomes" id="UP000593567">
    <property type="component" value="Unassembled WGS sequence"/>
</dbReference>
<dbReference type="SUPFAM" id="SSF57184">
    <property type="entry name" value="Growth factor receptor domain"/>
    <property type="match status" value="2"/>
</dbReference>
<organism evidence="7 8">
    <name type="scientific">Bugula neritina</name>
    <name type="common">Brown bryozoan</name>
    <name type="synonym">Sertularia neritina</name>
    <dbReference type="NCBI Taxonomy" id="10212"/>
    <lineage>
        <taxon>Eukaryota</taxon>
        <taxon>Metazoa</taxon>
        <taxon>Spiralia</taxon>
        <taxon>Lophotrochozoa</taxon>
        <taxon>Bryozoa</taxon>
        <taxon>Gymnolaemata</taxon>
        <taxon>Cheilostomatida</taxon>
        <taxon>Flustrina</taxon>
        <taxon>Buguloidea</taxon>
        <taxon>Bugulidae</taxon>
        <taxon>Bugula</taxon>
    </lineage>
</organism>
<dbReference type="PANTHER" id="PTHR24034">
    <property type="entry name" value="EGF-LIKE DOMAIN-CONTAINING PROTEIN"/>
    <property type="match status" value="1"/>
</dbReference>
<dbReference type="InterPro" id="IPR049883">
    <property type="entry name" value="NOTCH1_EGF-like"/>
</dbReference>